<reference evidence="1 2" key="1">
    <citation type="submission" date="2017-08" db="EMBL/GenBank/DDBJ databases">
        <title>Infants hospitalized years apart are colonized by the same room-sourced microbial strains.</title>
        <authorList>
            <person name="Brooks B."/>
            <person name="Olm M.R."/>
            <person name="Firek B.A."/>
            <person name="Baker R."/>
            <person name="Thomas B.C."/>
            <person name="Morowitz M.J."/>
            <person name="Banfield J.F."/>
        </authorList>
    </citation>
    <scope>NUCLEOTIDE SEQUENCE [LARGE SCALE GENOMIC DNA]</scope>
    <source>
        <strain evidence="1">S2_009_000_R2_73</strain>
    </source>
</reference>
<dbReference type="SUPFAM" id="SSF53335">
    <property type="entry name" value="S-adenosyl-L-methionine-dependent methyltransferases"/>
    <property type="match status" value="1"/>
</dbReference>
<dbReference type="InterPro" id="IPR029063">
    <property type="entry name" value="SAM-dependent_MTases_sf"/>
</dbReference>
<accession>A0A2W5FIT8</accession>
<organism evidence="1 2">
    <name type="scientific">Agrobacterium fabrum</name>
    <dbReference type="NCBI Taxonomy" id="1176649"/>
    <lineage>
        <taxon>Bacteria</taxon>
        <taxon>Pseudomonadati</taxon>
        <taxon>Pseudomonadota</taxon>
        <taxon>Alphaproteobacteria</taxon>
        <taxon>Hyphomicrobiales</taxon>
        <taxon>Rhizobiaceae</taxon>
        <taxon>Rhizobium/Agrobacterium group</taxon>
        <taxon>Agrobacterium</taxon>
        <taxon>Agrobacterium tumefaciens complex</taxon>
    </lineage>
</organism>
<sequence>MFLEAALARRELARHLTSLNYSVDPTAWSKLCMAIKRDLQAKRLRPNVPIPPRRNPIAFLKIMQQETGSITKALAALVHDGPWTSSGGSFRLAEQIGVDIHAEAEKIHQRKNTFRFLEIGAAWAGFGGGYKTTSSANIASLADRFWQERGNSVFLHFTNLTPWHAALPDGVYEHPYVTAAGLATLERQGVQPGSVDILFSQAAAYFETDHVTFMRHACRLIGDGGMMIFNHRPEIAGEMDHFARSSGLELTKRIHLGGMNGDVVRYDRMRAGNGRQPALGQLQPIQREAFA</sequence>
<dbReference type="EMBL" id="QFOL01000002">
    <property type="protein sequence ID" value="PZP54274.1"/>
    <property type="molecule type" value="Genomic_DNA"/>
</dbReference>
<evidence type="ECO:0008006" key="3">
    <source>
        <dbReference type="Google" id="ProtNLM"/>
    </source>
</evidence>
<dbReference type="AlphaFoldDB" id="A0A2W5FIT8"/>
<proteinExistence type="predicted"/>
<gene>
    <name evidence="1" type="ORF">DI595_00765</name>
</gene>
<evidence type="ECO:0000313" key="2">
    <source>
        <dbReference type="Proteomes" id="UP000249769"/>
    </source>
</evidence>
<name>A0A2W5FIT8_9HYPH</name>
<protein>
    <recommendedName>
        <fullName evidence="3">Methyltransferase type 11 domain-containing protein</fullName>
    </recommendedName>
</protein>
<comment type="caution">
    <text evidence="1">The sequence shown here is derived from an EMBL/GenBank/DDBJ whole genome shotgun (WGS) entry which is preliminary data.</text>
</comment>
<dbReference type="Proteomes" id="UP000249769">
    <property type="component" value="Unassembled WGS sequence"/>
</dbReference>
<evidence type="ECO:0000313" key="1">
    <source>
        <dbReference type="EMBL" id="PZP54274.1"/>
    </source>
</evidence>